<feature type="signal peptide" evidence="1">
    <location>
        <begin position="1"/>
        <end position="27"/>
    </location>
</feature>
<dbReference type="InterPro" id="IPR041013">
    <property type="entry name" value="AOC-like"/>
</dbReference>
<evidence type="ECO:0000313" key="3">
    <source>
        <dbReference type="EMBL" id="ARX84201.1"/>
    </source>
</evidence>
<dbReference type="InterPro" id="IPR044859">
    <property type="entry name" value="Allene_oxi_cyc_Dirigent"/>
</dbReference>
<dbReference type="Gene3D" id="2.40.480.10">
    <property type="entry name" value="Allene oxide cyclase-like"/>
    <property type="match status" value="1"/>
</dbReference>
<accession>A0A1Z1WCN3</accession>
<feature type="domain" description="Allene oxide cyclase barrel-like" evidence="2">
    <location>
        <begin position="57"/>
        <end position="161"/>
    </location>
</feature>
<dbReference type="RefSeq" id="WP_087884527.1">
    <property type="nucleotide sequence ID" value="NZ_CP021748.1"/>
</dbReference>
<proteinExistence type="predicted"/>
<protein>
    <recommendedName>
        <fullName evidence="2">Allene oxide cyclase barrel-like domain-containing protein</fullName>
    </recommendedName>
</protein>
<dbReference type="GO" id="GO:0016853">
    <property type="term" value="F:isomerase activity"/>
    <property type="evidence" value="ECO:0007669"/>
    <property type="project" value="InterPro"/>
</dbReference>
<dbReference type="KEGG" id="salf:SMD44_03639"/>
<dbReference type="SMR" id="A0A1Z1WCN3"/>
<dbReference type="Proteomes" id="UP000195880">
    <property type="component" value="Chromosome"/>
</dbReference>
<evidence type="ECO:0000259" key="2">
    <source>
        <dbReference type="Pfam" id="PF18678"/>
    </source>
</evidence>
<dbReference type="EMBL" id="CP021748">
    <property type="protein sequence ID" value="ARX84201.1"/>
    <property type="molecule type" value="Genomic_DNA"/>
</dbReference>
<gene>
    <name evidence="3" type="ORF">SMD44_03639</name>
</gene>
<feature type="chain" id="PRO_5013006577" description="Allene oxide cyclase barrel-like domain-containing protein" evidence="1">
    <location>
        <begin position="28"/>
        <end position="163"/>
    </location>
</feature>
<organism evidence="3 4">
    <name type="scientific">Streptomyces alboflavus</name>
    <dbReference type="NCBI Taxonomy" id="67267"/>
    <lineage>
        <taxon>Bacteria</taxon>
        <taxon>Bacillati</taxon>
        <taxon>Actinomycetota</taxon>
        <taxon>Actinomycetes</taxon>
        <taxon>Kitasatosporales</taxon>
        <taxon>Streptomycetaceae</taxon>
        <taxon>Streptomyces</taxon>
    </lineage>
</organism>
<name>A0A1Z1WCN3_9ACTN</name>
<keyword evidence="4" id="KW-1185">Reference proteome</keyword>
<reference evidence="3 4" key="1">
    <citation type="submission" date="2017-05" db="EMBL/GenBank/DDBJ databases">
        <title>Streptomyces alboflavus Genome sequencing and assembly.</title>
        <authorList>
            <person name="Wang Y."/>
            <person name="Du B."/>
            <person name="Ding Y."/>
            <person name="Liu H."/>
            <person name="Hou Q."/>
            <person name="Liu K."/>
            <person name="Wang C."/>
            <person name="Yao L."/>
        </authorList>
    </citation>
    <scope>NUCLEOTIDE SEQUENCE [LARGE SCALE GENOMIC DNA]</scope>
    <source>
        <strain evidence="3 4">MDJK44</strain>
    </source>
</reference>
<dbReference type="GO" id="GO:0017000">
    <property type="term" value="P:antibiotic biosynthetic process"/>
    <property type="evidence" value="ECO:0007669"/>
    <property type="project" value="InterPro"/>
</dbReference>
<dbReference type="Pfam" id="PF18678">
    <property type="entry name" value="AOC_like"/>
    <property type="match status" value="1"/>
</dbReference>
<dbReference type="eggNOG" id="ENOG5034230">
    <property type="taxonomic scope" value="Bacteria"/>
</dbReference>
<evidence type="ECO:0000313" key="4">
    <source>
        <dbReference type="Proteomes" id="UP000195880"/>
    </source>
</evidence>
<dbReference type="AlphaFoldDB" id="A0A1Z1WCN3"/>
<dbReference type="OrthoDB" id="5195420at2"/>
<sequence>MGNNSNRPLFKRIAALSLATVAVGVFAAGGANADASKKSRVEVIELQLKDLEYESFDLGKPGPSLGDMTVYCATAVENGRNVGRGAGTSQVVSARGGKVTSQAVITIELKRGSLTMQSLRPEEASSVDMAITGGTGAFKDARGSVRYWDINTPQERLRAEILH</sequence>
<evidence type="ECO:0000256" key="1">
    <source>
        <dbReference type="SAM" id="SignalP"/>
    </source>
</evidence>
<keyword evidence="1" id="KW-0732">Signal</keyword>